<dbReference type="InterPro" id="IPR027417">
    <property type="entry name" value="P-loop_NTPase"/>
</dbReference>
<dbReference type="PROSITE" id="PS51192">
    <property type="entry name" value="HELICASE_ATP_BIND_1"/>
    <property type="match status" value="1"/>
</dbReference>
<dbReference type="GO" id="GO:0004386">
    <property type="term" value="F:helicase activity"/>
    <property type="evidence" value="ECO:0007669"/>
    <property type="project" value="UniProtKB-KW"/>
</dbReference>
<evidence type="ECO:0000259" key="3">
    <source>
        <dbReference type="PROSITE" id="PS51192"/>
    </source>
</evidence>
<dbReference type="SUPFAM" id="SSF52540">
    <property type="entry name" value="P-loop containing nucleoside triphosphate hydrolases"/>
    <property type="match status" value="2"/>
</dbReference>
<evidence type="ECO:0000259" key="4">
    <source>
        <dbReference type="PROSITE" id="PS51194"/>
    </source>
</evidence>
<sequence length="747" mass="84533">MIANPRKSKSRSRKVSNLPPQQRLAPFIQEYLFNHGWNELRPVQVEACKVIFDTDAHLLVSAGTASGKTEAAFLPVLTELYNHQPQSIGALYIGPIKALINDQFERLNDLLEQADIPVHMWHGDVTQSKKKKVIREPRGILQITPESLESLLINKSNDLMRLFGELQYIVIDEVHAFIGSDRGEQILCQMNRLAQLTNNEARRIGLSATLGDYSLAEKWMCAGTKRKVVTPKIAGAGRNIHLSLEHFYDPGLVVRAKGDDRDEAFNPYHMHLFKETRNQKCLVFANGRTATEGTIAAMREIAKAKGFPDVYHVHHGSIAAELRELAEAAMRTPDQPAVTAATVTFEMGIDLGQLDRVLQLEAPSSVASFLQRLGRSGRRTNASEMWFVCAEDTPSGEETIPEMVPWQLLQSIAVIQLYLEEKWIEPPPQVKYPYTLLFHQTMSILASQGELTPAQLAQQVLTLPAFAAVTQYDYRLLLRNWLDKDLIEQTPEGTIIIGLAGEKLVNNFKFYAIFPDNEEYHVKYNDQLIGTIMVPPCEGDRVSLAGRTWQVTEVDPNRRIAKVMTTKRSANASSWRGACGDIHDKVVQRMKRVLEEDAMYPYLQKNARKRLQLARQVARDQGILQNPVVLLEDGYACVFPWVGSAAFRTLERYVRFHCKPVLKTKGIRSRSPYFMVVNLGKCPLPNLYVELKAIGDGHVKPEQLMDADEVPKIQKYDEYILPEMLRNAYMHDSLNLEGLVKVVQKWP</sequence>
<comment type="caution">
    <text evidence="5">The sequence shown here is derived from an EMBL/GenBank/DDBJ whole genome shotgun (WGS) entry which is preliminary data.</text>
</comment>
<keyword evidence="1" id="KW-0547">Nucleotide-binding</keyword>
<dbReference type="GO" id="GO:0003677">
    <property type="term" value="F:DNA binding"/>
    <property type="evidence" value="ECO:0007669"/>
    <property type="project" value="TreeGrafter"/>
</dbReference>
<dbReference type="PANTHER" id="PTHR47962">
    <property type="entry name" value="ATP-DEPENDENT HELICASE LHR-RELATED-RELATED"/>
    <property type="match status" value="1"/>
</dbReference>
<dbReference type="InterPro" id="IPR052511">
    <property type="entry name" value="ATP-dep_Helicase"/>
</dbReference>
<dbReference type="RefSeq" id="WP_264327201.1">
    <property type="nucleotide sequence ID" value="NZ_JADEXQ010000102.1"/>
</dbReference>
<protein>
    <submittedName>
        <fullName evidence="5">DEAD/DEAH box helicase</fullName>
    </submittedName>
</protein>
<dbReference type="PANTHER" id="PTHR47962:SF5">
    <property type="entry name" value="ATP-DEPENDENT HELICASE LHR-RELATED"/>
    <property type="match status" value="1"/>
</dbReference>
<evidence type="ECO:0000256" key="1">
    <source>
        <dbReference type="ARBA" id="ARBA00022741"/>
    </source>
</evidence>
<dbReference type="SMART" id="SM00487">
    <property type="entry name" value="DEXDc"/>
    <property type="match status" value="1"/>
</dbReference>
<keyword evidence="6" id="KW-1185">Reference proteome</keyword>
<proteinExistence type="predicted"/>
<evidence type="ECO:0000313" key="5">
    <source>
        <dbReference type="EMBL" id="MBE9032381.1"/>
    </source>
</evidence>
<dbReference type="GO" id="GO:0016887">
    <property type="term" value="F:ATP hydrolysis activity"/>
    <property type="evidence" value="ECO:0007669"/>
    <property type="project" value="TreeGrafter"/>
</dbReference>
<keyword evidence="5" id="KW-0378">Hydrolase</keyword>
<dbReference type="PROSITE" id="PS51194">
    <property type="entry name" value="HELICASE_CTER"/>
    <property type="match status" value="1"/>
</dbReference>
<evidence type="ECO:0000256" key="2">
    <source>
        <dbReference type="ARBA" id="ARBA00022840"/>
    </source>
</evidence>
<keyword evidence="5" id="KW-0347">Helicase</keyword>
<reference evidence="5" key="1">
    <citation type="submission" date="2020-10" db="EMBL/GenBank/DDBJ databases">
        <authorList>
            <person name="Castelo-Branco R."/>
            <person name="Eusebio N."/>
            <person name="Adriana R."/>
            <person name="Vieira A."/>
            <person name="Brugerolle De Fraissinette N."/>
            <person name="Rezende De Castro R."/>
            <person name="Schneider M.P."/>
            <person name="Vasconcelos V."/>
            <person name="Leao P.N."/>
        </authorList>
    </citation>
    <scope>NUCLEOTIDE SEQUENCE</scope>
    <source>
        <strain evidence="5">LEGE 11480</strain>
    </source>
</reference>
<feature type="domain" description="Helicase C-terminal" evidence="4">
    <location>
        <begin position="268"/>
        <end position="425"/>
    </location>
</feature>
<accession>A0A928VSU9</accession>
<dbReference type="InterPro" id="IPR001650">
    <property type="entry name" value="Helicase_C-like"/>
</dbReference>
<feature type="domain" description="Helicase ATP-binding" evidence="3">
    <location>
        <begin position="49"/>
        <end position="228"/>
    </location>
</feature>
<dbReference type="GO" id="GO:0005524">
    <property type="term" value="F:ATP binding"/>
    <property type="evidence" value="ECO:0007669"/>
    <property type="project" value="UniProtKB-KW"/>
</dbReference>
<evidence type="ECO:0000313" key="6">
    <source>
        <dbReference type="Proteomes" id="UP000625316"/>
    </source>
</evidence>
<dbReference type="Gene3D" id="3.40.50.300">
    <property type="entry name" value="P-loop containing nucleotide triphosphate hydrolases"/>
    <property type="match status" value="2"/>
</dbReference>
<keyword evidence="2" id="KW-0067">ATP-binding</keyword>
<dbReference type="Proteomes" id="UP000625316">
    <property type="component" value="Unassembled WGS sequence"/>
</dbReference>
<gene>
    <name evidence="5" type="ORF">IQ266_21825</name>
</gene>
<dbReference type="AlphaFoldDB" id="A0A928VSU9"/>
<dbReference type="EMBL" id="JADEXQ010000102">
    <property type="protein sequence ID" value="MBE9032381.1"/>
    <property type="molecule type" value="Genomic_DNA"/>
</dbReference>
<dbReference type="Pfam" id="PF00271">
    <property type="entry name" value="Helicase_C"/>
    <property type="match status" value="1"/>
</dbReference>
<dbReference type="SMART" id="SM00490">
    <property type="entry name" value="HELICc"/>
    <property type="match status" value="1"/>
</dbReference>
<dbReference type="Pfam" id="PF00270">
    <property type="entry name" value="DEAD"/>
    <property type="match status" value="1"/>
</dbReference>
<dbReference type="CDD" id="cd17922">
    <property type="entry name" value="DEXHc_LHR-like"/>
    <property type="match status" value="1"/>
</dbReference>
<name>A0A928VSU9_9CYAN</name>
<dbReference type="InterPro" id="IPR014001">
    <property type="entry name" value="Helicase_ATP-bd"/>
</dbReference>
<dbReference type="InterPro" id="IPR011545">
    <property type="entry name" value="DEAD/DEAH_box_helicase_dom"/>
</dbReference>
<organism evidence="5 6">
    <name type="scientific">Romeriopsis navalis LEGE 11480</name>
    <dbReference type="NCBI Taxonomy" id="2777977"/>
    <lineage>
        <taxon>Bacteria</taxon>
        <taxon>Bacillati</taxon>
        <taxon>Cyanobacteriota</taxon>
        <taxon>Cyanophyceae</taxon>
        <taxon>Leptolyngbyales</taxon>
        <taxon>Leptolyngbyaceae</taxon>
        <taxon>Romeriopsis</taxon>
        <taxon>Romeriopsis navalis</taxon>
    </lineage>
</organism>